<dbReference type="EMBL" id="AVOT02014803">
    <property type="protein sequence ID" value="MBW0498600.1"/>
    <property type="molecule type" value="Genomic_DNA"/>
</dbReference>
<comment type="caution">
    <text evidence="2">The sequence shown here is derived from an EMBL/GenBank/DDBJ whole genome shotgun (WGS) entry which is preliminary data.</text>
</comment>
<organism evidence="2 3">
    <name type="scientific">Austropuccinia psidii MF-1</name>
    <dbReference type="NCBI Taxonomy" id="1389203"/>
    <lineage>
        <taxon>Eukaryota</taxon>
        <taxon>Fungi</taxon>
        <taxon>Dikarya</taxon>
        <taxon>Basidiomycota</taxon>
        <taxon>Pucciniomycotina</taxon>
        <taxon>Pucciniomycetes</taxon>
        <taxon>Pucciniales</taxon>
        <taxon>Sphaerophragmiaceae</taxon>
        <taxon>Austropuccinia</taxon>
    </lineage>
</organism>
<reference evidence="2" key="1">
    <citation type="submission" date="2021-03" db="EMBL/GenBank/DDBJ databases">
        <title>Draft genome sequence of rust myrtle Austropuccinia psidii MF-1, a brazilian biotype.</title>
        <authorList>
            <person name="Quecine M.C."/>
            <person name="Pachon D.M.R."/>
            <person name="Bonatelli M.L."/>
            <person name="Correr F.H."/>
            <person name="Franceschini L.M."/>
            <person name="Leite T.F."/>
            <person name="Margarido G.R.A."/>
            <person name="Almeida C.A."/>
            <person name="Ferrarezi J.A."/>
            <person name="Labate C.A."/>
        </authorList>
    </citation>
    <scope>NUCLEOTIDE SEQUENCE</scope>
    <source>
        <strain evidence="2">MF-1</strain>
    </source>
</reference>
<name>A0A9Q3D9L9_9BASI</name>
<keyword evidence="3" id="KW-1185">Reference proteome</keyword>
<dbReference type="Proteomes" id="UP000765509">
    <property type="component" value="Unassembled WGS sequence"/>
</dbReference>
<proteinExistence type="predicted"/>
<gene>
    <name evidence="2" type="ORF">O181_038315</name>
</gene>
<feature type="compositionally biased region" description="Basic and acidic residues" evidence="1">
    <location>
        <begin position="17"/>
        <end position="42"/>
    </location>
</feature>
<feature type="region of interest" description="Disordered" evidence="1">
    <location>
        <begin position="17"/>
        <end position="96"/>
    </location>
</feature>
<feature type="compositionally biased region" description="Basic residues" evidence="1">
    <location>
        <begin position="67"/>
        <end position="76"/>
    </location>
</feature>
<protein>
    <submittedName>
        <fullName evidence="2">Uncharacterized protein</fullName>
    </submittedName>
</protein>
<evidence type="ECO:0000313" key="3">
    <source>
        <dbReference type="Proteomes" id="UP000765509"/>
    </source>
</evidence>
<sequence length="96" mass="11061">MESLVLQIQDQKDKKLVEEPKSLIHRPKEGTGNDPSFGERRSSSIKQLRTVQRQASKISEGTERFQKQSRQRKRQSKLADTLPTRVKDSQIGTFSH</sequence>
<evidence type="ECO:0000313" key="2">
    <source>
        <dbReference type="EMBL" id="MBW0498600.1"/>
    </source>
</evidence>
<evidence type="ECO:0000256" key="1">
    <source>
        <dbReference type="SAM" id="MobiDB-lite"/>
    </source>
</evidence>
<feature type="compositionally biased region" description="Polar residues" evidence="1">
    <location>
        <begin position="44"/>
        <end position="59"/>
    </location>
</feature>
<accession>A0A9Q3D9L9</accession>
<dbReference type="AlphaFoldDB" id="A0A9Q3D9L9"/>